<evidence type="ECO:0000256" key="1">
    <source>
        <dbReference type="SAM" id="Phobius"/>
    </source>
</evidence>
<reference evidence="2 3" key="1">
    <citation type="submission" date="2019-10" db="EMBL/GenBank/DDBJ databases">
        <title>Alkaliphilus serpentinus sp. nov. and Alkaliphilus pronyensis sp. nov., two novel anaerobic alkaliphilic species isolated from the serpentinized-hosted hydrothermal field of the Prony Bay (New Caledonia).</title>
        <authorList>
            <person name="Postec A."/>
        </authorList>
    </citation>
    <scope>NUCLEOTIDE SEQUENCE [LARGE SCALE GENOMIC DNA]</scope>
    <source>
        <strain evidence="2 3">LacV</strain>
    </source>
</reference>
<feature type="transmembrane region" description="Helical" evidence="1">
    <location>
        <begin position="6"/>
        <end position="28"/>
    </location>
</feature>
<keyword evidence="1" id="KW-1133">Transmembrane helix</keyword>
<evidence type="ECO:0000313" key="3">
    <source>
        <dbReference type="Proteomes" id="UP000432715"/>
    </source>
</evidence>
<keyword evidence="1" id="KW-0472">Membrane</keyword>
<gene>
    <name evidence="2" type="ORF">F8154_00745</name>
</gene>
<keyword evidence="1" id="KW-0812">Transmembrane</keyword>
<keyword evidence="3" id="KW-1185">Reference proteome</keyword>
<dbReference type="RefSeq" id="WP_192930099.1">
    <property type="nucleotide sequence ID" value="NZ_WBZC01000002.1"/>
</dbReference>
<feature type="transmembrane region" description="Helical" evidence="1">
    <location>
        <begin position="66"/>
        <end position="87"/>
    </location>
</feature>
<evidence type="ECO:0000313" key="2">
    <source>
        <dbReference type="EMBL" id="KAB3539712.1"/>
    </source>
</evidence>
<accession>A0A6I0FH92</accession>
<sequence length="98" mass="11495">MHDLPVITYNHTYVTLYYVLFVVCIVLKNSRIKENKAKKVIYIVLLSIGFLFGVFSIYKYHKISQFLNIFSFSSASIVIISQVYNYLNKEIIENETTK</sequence>
<organism evidence="2 3">
    <name type="scientific">Alkaliphilus pronyensis</name>
    <dbReference type="NCBI Taxonomy" id="1482732"/>
    <lineage>
        <taxon>Bacteria</taxon>
        <taxon>Bacillati</taxon>
        <taxon>Bacillota</taxon>
        <taxon>Clostridia</taxon>
        <taxon>Peptostreptococcales</taxon>
        <taxon>Natronincolaceae</taxon>
        <taxon>Alkaliphilus</taxon>
    </lineage>
</organism>
<proteinExistence type="predicted"/>
<protein>
    <submittedName>
        <fullName evidence="2">Uncharacterized protein</fullName>
    </submittedName>
</protein>
<dbReference type="EMBL" id="WBZC01000002">
    <property type="protein sequence ID" value="KAB3539712.1"/>
    <property type="molecule type" value="Genomic_DNA"/>
</dbReference>
<dbReference type="Proteomes" id="UP000432715">
    <property type="component" value="Unassembled WGS sequence"/>
</dbReference>
<comment type="caution">
    <text evidence="2">The sequence shown here is derived from an EMBL/GenBank/DDBJ whole genome shotgun (WGS) entry which is preliminary data.</text>
</comment>
<name>A0A6I0FH92_9FIRM</name>
<feature type="transmembrane region" description="Helical" evidence="1">
    <location>
        <begin position="40"/>
        <end position="60"/>
    </location>
</feature>
<dbReference type="AlphaFoldDB" id="A0A6I0FH92"/>